<sequence>MSLTGLAVMAAAEAHGPDEMSPVAEAAHERSPLLPRDPRAASARRARPFYPGLIAAFLDLLVHVTVYFGFLILAATRAHHGDVDHGHGDDDHDLDSDRGWHDRGLSLVALASVRAVVWIALCSALQPSYRIGRWSLPLRPLVVSLSMSSTKLTLLRMAIPFDAESRIVLLVLGFCSFLFPWLECATVVFWPLPPAVAAAVDVDAGAPVAVVPAVADMEAGADPDRWAHVAPAPSGDAFTGRALTASRAPAAGPDDAHGTNALRLAPPASTSPAASPSSAAPSAHQDMLHPRLDHLKMGSPMAASLPIQVKMHPSAGGGDGGSGSFRSHTGHGQGSLSGSQQRLGMPHAPHPPLYGNDDGDGDGATVAQDVPEAMRTSLSGHPFHRANPRHQPQPPPSLTAEHFSLHDPRGMFPASPAGATKYRRPYNMAAIANAHSASLPAHHAATALRAHAPQRREHGITGTYLAPSALNPMRASMRNSLAASSSSLHSGDSDRGDADAEVESDGMAIAPQGGIPGRAPSSLLMGGSAASLGGASDGPTDVGVDLDLIEAALSPAGFELGRPRVALPWQITHFRGTADLDATRAMLRHGSLPAPAPAPGSATQMTPEAQADAILAEARGAWLAYLAGGGQESALLTLDALYKRHDALFRRLGSASAHLADGSLSGSVTASWLSPASSTSLSSSPAAAGALRPRSALAPLLLSTSQEQDGVHGAPAMALTPPITASLDHEGRQLQCAEWLLIQGAWAIWRGKEIQGAFLLRRAVKSYTKTQATLLRLARRPPGRGPAAAAAVAAAAAAGVDPPTFERPPALDRCCEQLNAGLGILHLLGQMQWTGSPSFAHLMQAFDAMQFVPDPEMGMARLLAVLAYNGAYAPLAAVALLTAVWRRGEGALRWVQDAAAARAGSLAADTVDDLDASGIHDAFDGGSDMDGPTPPTSPPTSPPPLVATWLQTWSATVSDAAVAPALESAMALLFGPPAPAAAAPWSPLDGSPPPPRAAAPASPNASAATAALPPLFRLVCALADPTAATVLSAATAPTDAHPAFLALWRAWLGPWPLPATLSSALPASWRGLLVSAVTGDVPDAVRRAWQQYLLYPATVRVPSVAPSDVPASAAWVLAVLRHAQANRETARRERDRAGMSVADAAAAVVVPEEARNGTHPGSAFFWVEIALSERRDGHTARSTELIEYLEADADAASGVTAPPAWSPSRDVHVPLPVLSEEVRALAVAWIARLRQASLI</sequence>
<feature type="transmembrane region" description="Helical" evidence="2">
    <location>
        <begin position="105"/>
        <end position="126"/>
    </location>
</feature>
<feature type="compositionally biased region" description="Basic and acidic residues" evidence="1">
    <location>
        <begin position="26"/>
        <end position="39"/>
    </location>
</feature>
<keyword evidence="2" id="KW-1133">Transmembrane helix</keyword>
<feature type="region of interest" description="Disordered" evidence="1">
    <location>
        <begin position="17"/>
        <end position="39"/>
    </location>
</feature>
<reference evidence="4" key="1">
    <citation type="journal article" date="2018" name="Nat. Microbiol.">
        <title>Leveraging single-cell genomics to expand the fungal tree of life.</title>
        <authorList>
            <person name="Ahrendt S.R."/>
            <person name="Quandt C.A."/>
            <person name="Ciobanu D."/>
            <person name="Clum A."/>
            <person name="Salamov A."/>
            <person name="Andreopoulos B."/>
            <person name="Cheng J.F."/>
            <person name="Woyke T."/>
            <person name="Pelin A."/>
            <person name="Henrissat B."/>
            <person name="Reynolds N.K."/>
            <person name="Benny G.L."/>
            <person name="Smith M.E."/>
            <person name="James T.Y."/>
            <person name="Grigoriev I.V."/>
        </authorList>
    </citation>
    <scope>NUCLEOTIDE SEQUENCE [LARGE SCALE GENOMIC DNA]</scope>
    <source>
        <strain evidence="4">ATCC 52028</strain>
    </source>
</reference>
<dbReference type="AlphaFoldDB" id="A0A4P9X963"/>
<gene>
    <name evidence="3" type="ORF">CXG81DRAFT_18374</name>
</gene>
<feature type="region of interest" description="Disordered" evidence="1">
    <location>
        <begin position="917"/>
        <end position="945"/>
    </location>
</feature>
<feature type="compositionally biased region" description="Low complexity" evidence="1">
    <location>
        <begin position="480"/>
        <end position="490"/>
    </location>
</feature>
<keyword evidence="2" id="KW-0472">Membrane</keyword>
<name>A0A4P9X963_9FUNG</name>
<feature type="compositionally biased region" description="Pro residues" evidence="1">
    <location>
        <begin position="932"/>
        <end position="945"/>
    </location>
</feature>
<accession>A0A4P9X963</accession>
<proteinExistence type="predicted"/>
<evidence type="ECO:0000256" key="2">
    <source>
        <dbReference type="SAM" id="Phobius"/>
    </source>
</evidence>
<feature type="transmembrane region" description="Helical" evidence="2">
    <location>
        <begin position="167"/>
        <end position="190"/>
    </location>
</feature>
<evidence type="ECO:0000313" key="3">
    <source>
        <dbReference type="EMBL" id="RKP01873.1"/>
    </source>
</evidence>
<organism evidence="3 4">
    <name type="scientific">Caulochytrium protostelioides</name>
    <dbReference type="NCBI Taxonomy" id="1555241"/>
    <lineage>
        <taxon>Eukaryota</taxon>
        <taxon>Fungi</taxon>
        <taxon>Fungi incertae sedis</taxon>
        <taxon>Chytridiomycota</taxon>
        <taxon>Chytridiomycota incertae sedis</taxon>
        <taxon>Chytridiomycetes</taxon>
        <taxon>Caulochytriales</taxon>
        <taxon>Caulochytriaceae</taxon>
        <taxon>Caulochytrium</taxon>
    </lineage>
</organism>
<keyword evidence="4" id="KW-1185">Reference proteome</keyword>
<feature type="region of interest" description="Disordered" evidence="1">
    <location>
        <begin position="480"/>
        <end position="500"/>
    </location>
</feature>
<protein>
    <submittedName>
        <fullName evidence="3">Uncharacterized protein</fullName>
    </submittedName>
</protein>
<dbReference type="Proteomes" id="UP000274922">
    <property type="component" value="Unassembled WGS sequence"/>
</dbReference>
<keyword evidence="2" id="KW-0812">Transmembrane</keyword>
<evidence type="ECO:0000313" key="4">
    <source>
        <dbReference type="Proteomes" id="UP000274922"/>
    </source>
</evidence>
<evidence type="ECO:0000256" key="1">
    <source>
        <dbReference type="SAM" id="MobiDB-lite"/>
    </source>
</evidence>
<feature type="compositionally biased region" description="Low complexity" evidence="1">
    <location>
        <begin position="265"/>
        <end position="283"/>
    </location>
</feature>
<dbReference type="EMBL" id="ML014158">
    <property type="protein sequence ID" value="RKP01873.1"/>
    <property type="molecule type" value="Genomic_DNA"/>
</dbReference>
<feature type="region of interest" description="Disordered" evidence="1">
    <location>
        <begin position="245"/>
        <end position="284"/>
    </location>
</feature>
<feature type="transmembrane region" description="Helical" evidence="2">
    <location>
        <begin position="50"/>
        <end position="73"/>
    </location>
</feature>
<feature type="region of interest" description="Disordered" evidence="1">
    <location>
        <begin position="310"/>
        <end position="366"/>
    </location>
</feature>